<dbReference type="Proteomes" id="UP000285278">
    <property type="component" value="Unassembled WGS sequence"/>
</dbReference>
<keyword evidence="3" id="KW-1003">Cell membrane</keyword>
<accession>A0A418Q9W0</accession>
<proteinExistence type="inferred from homology"/>
<dbReference type="OrthoDB" id="1122432at2"/>
<dbReference type="PANTHER" id="PTHR33452:SF1">
    <property type="entry name" value="INNER MEMBRANE PROTEIN YPHA-RELATED"/>
    <property type="match status" value="1"/>
</dbReference>
<gene>
    <name evidence="8" type="ORF">D3M95_00245</name>
</gene>
<evidence type="ECO:0000313" key="9">
    <source>
        <dbReference type="Proteomes" id="UP000285278"/>
    </source>
</evidence>
<dbReference type="InterPro" id="IPR032808">
    <property type="entry name" value="DoxX"/>
</dbReference>
<evidence type="ECO:0000256" key="4">
    <source>
        <dbReference type="ARBA" id="ARBA00022692"/>
    </source>
</evidence>
<comment type="caution">
    <text evidence="8">The sequence shown here is derived from an EMBL/GenBank/DDBJ whole genome shotgun (WGS) entry which is preliminary data.</text>
</comment>
<dbReference type="InterPro" id="IPR051907">
    <property type="entry name" value="DoxX-like_oxidoreductase"/>
</dbReference>
<evidence type="ECO:0000256" key="5">
    <source>
        <dbReference type="ARBA" id="ARBA00022989"/>
    </source>
</evidence>
<sequence length="139" mass="14739">MNHPAVRDAALLLLRLALGIIFIAHGWQKVFIDGMNGTGGTIAQLEKLGVPQPGASAWLVSALEMLGGALLIIGLLTTAVATMLIIYMAAVVWFVHWGHGFFTADGGFELAMLTMVALFVIVVFGAGRASLDRALSRFS</sequence>
<feature type="transmembrane region" description="Helical" evidence="7">
    <location>
        <begin position="110"/>
        <end position="131"/>
    </location>
</feature>
<evidence type="ECO:0000313" key="8">
    <source>
        <dbReference type="EMBL" id="RIX36683.1"/>
    </source>
</evidence>
<dbReference type="GO" id="GO:0005886">
    <property type="term" value="C:plasma membrane"/>
    <property type="evidence" value="ECO:0007669"/>
    <property type="project" value="UniProtKB-SubCell"/>
</dbReference>
<comment type="similarity">
    <text evidence="2">Belongs to the DoxX family.</text>
</comment>
<reference evidence="8 9" key="1">
    <citation type="submission" date="2018-09" db="EMBL/GenBank/DDBJ databases">
        <title>Optimization and identification of Corynebacterium falsenii FN1-14 from fish paste.</title>
        <authorList>
            <person name="Daroonpunt R."/>
            <person name="Tanasupawat S."/>
        </authorList>
    </citation>
    <scope>NUCLEOTIDE SEQUENCE [LARGE SCALE GENOMIC DNA]</scope>
    <source>
        <strain evidence="8 9">FN1-14</strain>
    </source>
</reference>
<dbReference type="AlphaFoldDB" id="A0A418Q9W0"/>
<dbReference type="PANTHER" id="PTHR33452">
    <property type="entry name" value="OXIDOREDUCTASE CATD-RELATED"/>
    <property type="match status" value="1"/>
</dbReference>
<evidence type="ECO:0000256" key="6">
    <source>
        <dbReference type="ARBA" id="ARBA00023136"/>
    </source>
</evidence>
<keyword evidence="6 7" id="KW-0472">Membrane</keyword>
<evidence type="ECO:0000256" key="7">
    <source>
        <dbReference type="SAM" id="Phobius"/>
    </source>
</evidence>
<keyword evidence="5 7" id="KW-1133">Transmembrane helix</keyword>
<evidence type="ECO:0000256" key="3">
    <source>
        <dbReference type="ARBA" id="ARBA00022475"/>
    </source>
</evidence>
<dbReference type="RefSeq" id="WP_025403268.1">
    <property type="nucleotide sequence ID" value="NZ_CBCRUA010000001.1"/>
</dbReference>
<dbReference type="STRING" id="1451189.CFAL_08550"/>
<protein>
    <submittedName>
        <fullName evidence="8">DoxX family protein</fullName>
    </submittedName>
</protein>
<keyword evidence="9" id="KW-1185">Reference proteome</keyword>
<evidence type="ECO:0000256" key="2">
    <source>
        <dbReference type="ARBA" id="ARBA00006679"/>
    </source>
</evidence>
<keyword evidence="4 7" id="KW-0812">Transmembrane</keyword>
<dbReference type="EMBL" id="QXJK01000001">
    <property type="protein sequence ID" value="RIX36683.1"/>
    <property type="molecule type" value="Genomic_DNA"/>
</dbReference>
<evidence type="ECO:0000256" key="1">
    <source>
        <dbReference type="ARBA" id="ARBA00004651"/>
    </source>
</evidence>
<comment type="subcellular location">
    <subcellularLocation>
        <location evidence="1">Cell membrane</location>
        <topology evidence="1">Multi-pass membrane protein</topology>
    </subcellularLocation>
</comment>
<name>A0A418Q9W0_9CORY</name>
<dbReference type="Pfam" id="PF07681">
    <property type="entry name" value="DoxX"/>
    <property type="match status" value="1"/>
</dbReference>
<organism evidence="8 9">
    <name type="scientific">Corynebacterium falsenii</name>
    <dbReference type="NCBI Taxonomy" id="108486"/>
    <lineage>
        <taxon>Bacteria</taxon>
        <taxon>Bacillati</taxon>
        <taxon>Actinomycetota</taxon>
        <taxon>Actinomycetes</taxon>
        <taxon>Mycobacteriales</taxon>
        <taxon>Corynebacteriaceae</taxon>
        <taxon>Corynebacterium</taxon>
    </lineage>
</organism>